<accession>A0A5D4FWZ3</accession>
<evidence type="ECO:0000259" key="11">
    <source>
        <dbReference type="PROSITE" id="PS51669"/>
    </source>
</evidence>
<comment type="cofactor">
    <cofactor evidence="1">
        <name>Mo-bis(molybdopterin guanine dinucleotide)</name>
        <dbReference type="ChEBI" id="CHEBI:60539"/>
    </cofactor>
</comment>
<keyword evidence="4" id="KW-0004">4Fe-4S</keyword>
<dbReference type="RefSeq" id="WP_148812348.1">
    <property type="nucleotide sequence ID" value="NZ_VSZI01000001.1"/>
</dbReference>
<dbReference type="Gene3D" id="2.40.40.20">
    <property type="match status" value="1"/>
</dbReference>
<dbReference type="GO" id="GO:0009061">
    <property type="term" value="P:anaerobic respiration"/>
    <property type="evidence" value="ECO:0007669"/>
    <property type="project" value="TreeGrafter"/>
</dbReference>
<keyword evidence="5" id="KW-0500">Molybdenum</keyword>
<dbReference type="Gene3D" id="3.40.228.10">
    <property type="entry name" value="Dimethylsulfoxide Reductase, domain 2"/>
    <property type="match status" value="1"/>
</dbReference>
<feature type="domain" description="4Fe-4S Mo/W bis-MGD-type" evidence="11">
    <location>
        <begin position="51"/>
        <end position="112"/>
    </location>
</feature>
<dbReference type="SUPFAM" id="SSF53706">
    <property type="entry name" value="Formate dehydrogenase/DMSO reductase, domains 1-3"/>
    <property type="match status" value="1"/>
</dbReference>
<dbReference type="GO" id="GO:0030288">
    <property type="term" value="C:outer membrane-bounded periplasmic space"/>
    <property type="evidence" value="ECO:0007669"/>
    <property type="project" value="TreeGrafter"/>
</dbReference>
<proteinExistence type="inferred from homology"/>
<evidence type="ECO:0000256" key="4">
    <source>
        <dbReference type="ARBA" id="ARBA00022485"/>
    </source>
</evidence>
<dbReference type="InterPro" id="IPR006655">
    <property type="entry name" value="Mopterin_OxRdtase_prok_CS"/>
</dbReference>
<dbReference type="PROSITE" id="PS00551">
    <property type="entry name" value="MOLYBDOPTERIN_PROK_1"/>
    <property type="match status" value="1"/>
</dbReference>
<keyword evidence="9" id="KW-0408">Iron</keyword>
<keyword evidence="10" id="KW-0411">Iron-sulfur</keyword>
<evidence type="ECO:0000256" key="2">
    <source>
        <dbReference type="ARBA" id="ARBA00001966"/>
    </source>
</evidence>
<evidence type="ECO:0000313" key="13">
    <source>
        <dbReference type="Proteomes" id="UP000324726"/>
    </source>
</evidence>
<dbReference type="InterPro" id="IPR006963">
    <property type="entry name" value="Mopterin_OxRdtase_4Fe-4S_dom"/>
</dbReference>
<dbReference type="PROSITE" id="PS51669">
    <property type="entry name" value="4FE4S_MOW_BIS_MGD"/>
    <property type="match status" value="1"/>
</dbReference>
<dbReference type="InterPro" id="IPR027467">
    <property type="entry name" value="MopterinOxRdtase_cofactor_BS"/>
</dbReference>
<dbReference type="Pfam" id="PF01568">
    <property type="entry name" value="Molydop_binding"/>
    <property type="match status" value="1"/>
</dbReference>
<evidence type="ECO:0000256" key="7">
    <source>
        <dbReference type="ARBA" id="ARBA00022729"/>
    </source>
</evidence>
<dbReference type="InterPro" id="IPR011888">
    <property type="entry name" value="Anaer_DMSO_reductase"/>
</dbReference>
<evidence type="ECO:0000256" key="10">
    <source>
        <dbReference type="ARBA" id="ARBA00023014"/>
    </source>
</evidence>
<protein>
    <submittedName>
        <fullName evidence="12">Molybdopterin-dependent oxidoreductase</fullName>
    </submittedName>
</protein>
<reference evidence="12 13" key="1">
    <citation type="submission" date="2019-08" db="EMBL/GenBank/DDBJ databases">
        <title>Draft genome of C. urealyticum strain VH4248.</title>
        <authorList>
            <person name="Navas J."/>
        </authorList>
    </citation>
    <scope>NUCLEOTIDE SEQUENCE [LARGE SCALE GENOMIC DNA]</scope>
    <source>
        <strain evidence="12 13">VH4248</strain>
    </source>
</reference>
<dbReference type="CDD" id="cd02794">
    <property type="entry name" value="MopB_CT_DmsA-EC"/>
    <property type="match status" value="1"/>
</dbReference>
<dbReference type="InterPro" id="IPR006311">
    <property type="entry name" value="TAT_signal"/>
</dbReference>
<dbReference type="Pfam" id="PF00384">
    <property type="entry name" value="Molybdopterin"/>
    <property type="match status" value="1"/>
</dbReference>
<dbReference type="InterPro" id="IPR006657">
    <property type="entry name" value="MoPterin_dinucl-bd_dom"/>
</dbReference>
<evidence type="ECO:0000256" key="3">
    <source>
        <dbReference type="ARBA" id="ARBA00010312"/>
    </source>
</evidence>
<evidence type="ECO:0000256" key="1">
    <source>
        <dbReference type="ARBA" id="ARBA00001942"/>
    </source>
</evidence>
<gene>
    <name evidence="12" type="ORF">FYJ87_05995</name>
</gene>
<evidence type="ECO:0000313" key="12">
    <source>
        <dbReference type="EMBL" id="TYR20493.1"/>
    </source>
</evidence>
<dbReference type="GO" id="GO:0043546">
    <property type="term" value="F:molybdopterin cofactor binding"/>
    <property type="evidence" value="ECO:0007669"/>
    <property type="project" value="InterPro"/>
</dbReference>
<dbReference type="GO" id="GO:0051539">
    <property type="term" value="F:4 iron, 4 sulfur cluster binding"/>
    <property type="evidence" value="ECO:0007669"/>
    <property type="project" value="UniProtKB-KW"/>
</dbReference>
<dbReference type="Gene3D" id="3.40.50.12440">
    <property type="match status" value="1"/>
</dbReference>
<dbReference type="CDD" id="cd02770">
    <property type="entry name" value="MopB_DmsA-EC"/>
    <property type="match status" value="1"/>
</dbReference>
<name>A0A5D4FWZ3_9CORY</name>
<keyword evidence="8" id="KW-0560">Oxidoreductase</keyword>
<keyword evidence="7" id="KW-0732">Signal</keyword>
<dbReference type="Pfam" id="PF04879">
    <property type="entry name" value="Molybdop_Fe4S4"/>
    <property type="match status" value="1"/>
</dbReference>
<evidence type="ECO:0000256" key="5">
    <source>
        <dbReference type="ARBA" id="ARBA00022505"/>
    </source>
</evidence>
<dbReference type="FunFam" id="3.40.228.10:FF:000004">
    <property type="entry name" value="Dimethyl sulfoxide reductase subunit A"/>
    <property type="match status" value="1"/>
</dbReference>
<dbReference type="GO" id="GO:0009389">
    <property type="term" value="F:dimethyl sulfoxide reductase activity"/>
    <property type="evidence" value="ECO:0007669"/>
    <property type="project" value="InterPro"/>
</dbReference>
<dbReference type="PROSITE" id="PS51318">
    <property type="entry name" value="TAT"/>
    <property type="match status" value="1"/>
</dbReference>
<dbReference type="Proteomes" id="UP000324726">
    <property type="component" value="Unassembled WGS sequence"/>
</dbReference>
<dbReference type="PANTHER" id="PTHR43742:SF3">
    <property type="entry name" value="DIMETHYL SULFOXIDE REDUCTASE DMSA"/>
    <property type="match status" value="1"/>
</dbReference>
<evidence type="ECO:0000256" key="8">
    <source>
        <dbReference type="ARBA" id="ARBA00023002"/>
    </source>
</evidence>
<dbReference type="PANTHER" id="PTHR43742">
    <property type="entry name" value="TRIMETHYLAMINE-N-OXIDE REDUCTASE"/>
    <property type="match status" value="1"/>
</dbReference>
<dbReference type="SUPFAM" id="SSF50692">
    <property type="entry name" value="ADC-like"/>
    <property type="match status" value="1"/>
</dbReference>
<comment type="similarity">
    <text evidence="3">Belongs to the prokaryotic molybdopterin-containing oxidoreductase family.</text>
</comment>
<evidence type="ECO:0000256" key="6">
    <source>
        <dbReference type="ARBA" id="ARBA00022723"/>
    </source>
</evidence>
<comment type="caution">
    <text evidence="12">The sequence shown here is derived from an EMBL/GenBank/DDBJ whole genome shotgun (WGS) entry which is preliminary data.</text>
</comment>
<dbReference type="AlphaFoldDB" id="A0A5D4FWZ3"/>
<sequence>MANLNKVTRRRFLGWSAAAGGAGALVASGAGDALTKQFLGIPAMGQEEADEKIVWSACTVNCGSRCPLRLKVRDGQIVQVMADNTGDAELGTQQIRACVRGRSIRHRIYNPDRLKTPLKRKPGTKRGDGEWVEISWEQALDEIAEKMTEIKSTYGNEAFYLQYGTGVIGATIARSWPPVETPFARLMNLWGGYLNHYSDYSTAQITSAYPYHYGEWVGSNSFDDVANSKLQVMFGNNPLETRMSGGGETFVTQKIKQEHGVKTIVIDPRQSETSVALADEWVALRPGTDAALVAGLIHVMLTENLQDQKFLDKYTVGFDEHTLPDSAPKNSSYRSYVMGKGPDGIEKSPQWAAKVTGVPADRITQLAREIAQAKPCAITQGWGPQRHANGENQARAIFLLAAVIGQIGIRGGGTGARESSANLGMASPFNTQHENPIETAIPVFGWTEAVERGEEMTATRDGVQGKDKLDVPIKMIWSYGGNANTNQHGDLNRTIELLRREDKAELIVVSDIQMSVSARYADYVLPDASTAEQEDVIQQGSAGNMEYTILASKAIEPIHNTKPIYEVCAELAERLGVGKKFTEGRTQEQWVKHTIAESAREIPELPSYEKLKEMGVWKRAGESVIPLKEFREDPAANPLETPSGLIEIYSEELAKLRKEWEFPNAAPGDEITALPEHVDTWEGPAEAHKAYTSGGKYPLQCIGHHTKGRTHSSYGNVDWLRDDAHPQVLWINPLDARKRGIKNDDEVYAFNDRGRIKSVARVSPRIAPGVISVPQGSWFAPDAKGVDAGASVNTLTSWHPSPLGKGNAQHTTLVEVEKA</sequence>
<dbReference type="EMBL" id="VSZI01000001">
    <property type="protein sequence ID" value="TYR20493.1"/>
    <property type="molecule type" value="Genomic_DNA"/>
</dbReference>
<keyword evidence="6" id="KW-0479">Metal-binding</keyword>
<dbReference type="InterPro" id="IPR050612">
    <property type="entry name" value="Prok_Mopterin_Oxidored"/>
</dbReference>
<dbReference type="GO" id="GO:0030151">
    <property type="term" value="F:molybdenum ion binding"/>
    <property type="evidence" value="ECO:0007669"/>
    <property type="project" value="InterPro"/>
</dbReference>
<organism evidence="12 13">
    <name type="scientific">Corynebacterium urealyticum</name>
    <dbReference type="NCBI Taxonomy" id="43771"/>
    <lineage>
        <taxon>Bacteria</taxon>
        <taxon>Bacillati</taxon>
        <taxon>Actinomycetota</taxon>
        <taxon>Actinomycetes</taxon>
        <taxon>Mycobacteriales</taxon>
        <taxon>Corynebacteriaceae</taxon>
        <taxon>Corynebacterium</taxon>
    </lineage>
</organism>
<evidence type="ECO:0000256" key="9">
    <source>
        <dbReference type="ARBA" id="ARBA00023004"/>
    </source>
</evidence>
<dbReference type="SMART" id="SM00926">
    <property type="entry name" value="Molybdop_Fe4S4"/>
    <property type="match status" value="1"/>
</dbReference>
<dbReference type="InterPro" id="IPR009010">
    <property type="entry name" value="Asp_de-COase-like_dom_sf"/>
</dbReference>
<dbReference type="GO" id="GO:0009055">
    <property type="term" value="F:electron transfer activity"/>
    <property type="evidence" value="ECO:0007669"/>
    <property type="project" value="TreeGrafter"/>
</dbReference>
<dbReference type="InterPro" id="IPR006656">
    <property type="entry name" value="Mopterin_OxRdtase"/>
</dbReference>
<comment type="cofactor">
    <cofactor evidence="2">
        <name>[4Fe-4S] cluster</name>
        <dbReference type="ChEBI" id="CHEBI:49883"/>
    </cofactor>
</comment>
<dbReference type="NCBIfam" id="TIGR02166">
    <property type="entry name" value="dmsA_ynfE"/>
    <property type="match status" value="1"/>
</dbReference>
<dbReference type="PROSITE" id="PS00490">
    <property type="entry name" value="MOLYBDOPTERIN_PROK_2"/>
    <property type="match status" value="1"/>
</dbReference>
<dbReference type="Gene3D" id="3.40.50.740">
    <property type="match status" value="1"/>
</dbReference>